<dbReference type="GO" id="GO:0003779">
    <property type="term" value="F:actin binding"/>
    <property type="evidence" value="ECO:0007669"/>
    <property type="project" value="TreeGrafter"/>
</dbReference>
<dbReference type="InterPro" id="IPR026074">
    <property type="entry name" value="MAP1"/>
</dbReference>
<proteinExistence type="predicted"/>
<dbReference type="OrthoDB" id="5847517at2759"/>
<dbReference type="AlphaFoldDB" id="A0A9P1IP94"/>
<dbReference type="EMBL" id="CANHGI010000004">
    <property type="protein sequence ID" value="CAI5448905.1"/>
    <property type="molecule type" value="Genomic_DNA"/>
</dbReference>
<feature type="compositionally biased region" description="Low complexity" evidence="1">
    <location>
        <begin position="390"/>
        <end position="403"/>
    </location>
</feature>
<dbReference type="GO" id="GO:0030425">
    <property type="term" value="C:dendrite"/>
    <property type="evidence" value="ECO:0007669"/>
    <property type="project" value="TreeGrafter"/>
</dbReference>
<dbReference type="GO" id="GO:0008017">
    <property type="term" value="F:microtubule binding"/>
    <property type="evidence" value="ECO:0007669"/>
    <property type="project" value="InterPro"/>
</dbReference>
<dbReference type="PANTHER" id="PTHR13843:SF12">
    <property type="entry name" value="ATPASE F1_V1_A1 COMPLEX ALPHA_BETA SUBUNIT NUCLEOTIDE-BINDING DOMAIN-CONTAINING PROTEIN"/>
    <property type="match status" value="1"/>
</dbReference>
<dbReference type="GO" id="GO:0000226">
    <property type="term" value="P:microtubule cytoskeleton organization"/>
    <property type="evidence" value="ECO:0007669"/>
    <property type="project" value="InterPro"/>
</dbReference>
<accession>A0A9P1IP94</accession>
<name>A0A9P1IP94_9PELO</name>
<dbReference type="GO" id="GO:0005874">
    <property type="term" value="C:microtubule"/>
    <property type="evidence" value="ECO:0007669"/>
    <property type="project" value="InterPro"/>
</dbReference>
<dbReference type="GO" id="GO:0043025">
    <property type="term" value="C:neuronal cell body"/>
    <property type="evidence" value="ECO:0007669"/>
    <property type="project" value="TreeGrafter"/>
</dbReference>
<dbReference type="GO" id="GO:0005875">
    <property type="term" value="C:microtubule associated complex"/>
    <property type="evidence" value="ECO:0007669"/>
    <property type="project" value="TreeGrafter"/>
</dbReference>
<evidence type="ECO:0000313" key="2">
    <source>
        <dbReference type="EMBL" id="CAI5448905.1"/>
    </source>
</evidence>
<organism evidence="2 3">
    <name type="scientific">Caenorhabditis angaria</name>
    <dbReference type="NCBI Taxonomy" id="860376"/>
    <lineage>
        <taxon>Eukaryota</taxon>
        <taxon>Metazoa</taxon>
        <taxon>Ecdysozoa</taxon>
        <taxon>Nematoda</taxon>
        <taxon>Chromadorea</taxon>
        <taxon>Rhabditida</taxon>
        <taxon>Rhabditina</taxon>
        <taxon>Rhabditomorpha</taxon>
        <taxon>Rhabditoidea</taxon>
        <taxon>Rhabditidae</taxon>
        <taxon>Peloderinae</taxon>
        <taxon>Caenorhabditis</taxon>
    </lineage>
</organism>
<dbReference type="GO" id="GO:0016358">
    <property type="term" value="P:dendrite development"/>
    <property type="evidence" value="ECO:0007669"/>
    <property type="project" value="TreeGrafter"/>
</dbReference>
<gene>
    <name evidence="2" type="ORF">CAMP_LOCUS11542</name>
</gene>
<dbReference type="GO" id="GO:0007409">
    <property type="term" value="P:axonogenesis"/>
    <property type="evidence" value="ECO:0007669"/>
    <property type="project" value="TreeGrafter"/>
</dbReference>
<reference evidence="2" key="1">
    <citation type="submission" date="2022-11" db="EMBL/GenBank/DDBJ databases">
        <authorList>
            <person name="Kikuchi T."/>
        </authorList>
    </citation>
    <scope>NUCLEOTIDE SEQUENCE</scope>
    <source>
        <strain evidence="2">PS1010</strain>
    </source>
</reference>
<dbReference type="Proteomes" id="UP001152747">
    <property type="component" value="Unassembled WGS sequence"/>
</dbReference>
<feature type="region of interest" description="Disordered" evidence="1">
    <location>
        <begin position="249"/>
        <end position="342"/>
    </location>
</feature>
<dbReference type="GO" id="GO:0031114">
    <property type="term" value="P:regulation of microtubule depolymerization"/>
    <property type="evidence" value="ECO:0007669"/>
    <property type="project" value="TreeGrafter"/>
</dbReference>
<comment type="caution">
    <text evidence="2">The sequence shown here is derived from an EMBL/GenBank/DDBJ whole genome shotgun (WGS) entry which is preliminary data.</text>
</comment>
<feature type="region of interest" description="Disordered" evidence="1">
    <location>
        <begin position="364"/>
        <end position="403"/>
    </location>
</feature>
<evidence type="ECO:0000256" key="1">
    <source>
        <dbReference type="SAM" id="MobiDB-lite"/>
    </source>
</evidence>
<dbReference type="GO" id="GO:0045202">
    <property type="term" value="C:synapse"/>
    <property type="evidence" value="ECO:0007669"/>
    <property type="project" value="TreeGrafter"/>
</dbReference>
<keyword evidence="3" id="KW-1185">Reference proteome</keyword>
<dbReference type="PANTHER" id="PTHR13843">
    <property type="entry name" value="MICROTUBULE-ASSOCIATED PROTEIN"/>
    <property type="match status" value="1"/>
</dbReference>
<sequence length="626" mass="69673">MSMHNENSPNSTYVVVGENFLANIFDIEGEQFLEGGFNIQSVPFLTKFRNWIGCFLSSPSEVDLNCVDALGNLPVIANLKGGSTPQVRNLISLGDIQGLRAAPLFNPRYEPYVIYKTFTKGELSLYVIAGDEKDAEMLARAAGNDEELREVSAEHGTVAILVWKPANKTKPYIRSLLSGTCSFDRIQKALEKASKSLPFLNGPCVRVGDELLISPTSSMPTRTFAKPNESIQVRSRQFANPTMATIARSAHLQKSKAARPLPHPTTRPTKSATHIQSTRTISGTRPEKFRSTTANFEQRNIGYTSTGSSRQDQKTMKSLRNPITSNDSTSDPAKSSKSIAVAEKKQEDDSIIFLCVINKNENEIAEKDSQNPDEEIPQIENVSTSDSEVKNQSSSESENSNCEASIEVKSINFSKGQDELEVAFLYSENATSVGLSETKNEGGDSSEKDGFTIDFGKFLTTKSSLGPIVSPFQNEKEIGRREEISIIEQEPLRMVREKGVVYNGPKFSRPYYFDSVTFPRNCDLETTLGNLEMREFVKNIRSRHFILASRSIKSDVLESIMFGYKLWENPNLKCSIHPTHQNLAINGFMEKYGSQEHPNFEICSPIQSISGDECEVDRIYISGKFD</sequence>
<feature type="compositionally biased region" description="Polar residues" evidence="1">
    <location>
        <begin position="266"/>
        <end position="283"/>
    </location>
</feature>
<evidence type="ECO:0000313" key="3">
    <source>
        <dbReference type="Proteomes" id="UP001152747"/>
    </source>
</evidence>
<protein>
    <submittedName>
        <fullName evidence="2">Uncharacterized protein</fullName>
    </submittedName>
</protein>
<feature type="compositionally biased region" description="Polar residues" evidence="1">
    <location>
        <begin position="291"/>
        <end position="338"/>
    </location>
</feature>
<dbReference type="GO" id="GO:0005829">
    <property type="term" value="C:cytosol"/>
    <property type="evidence" value="ECO:0007669"/>
    <property type="project" value="TreeGrafter"/>
</dbReference>